<evidence type="ECO:0000256" key="1">
    <source>
        <dbReference type="ARBA" id="ARBA00010771"/>
    </source>
</evidence>
<dbReference type="PANTHER" id="PTHR10697">
    <property type="entry name" value="MAMMALIAN EPENDYMIN-RELATED PROTEIN 1"/>
    <property type="match status" value="1"/>
</dbReference>
<dbReference type="KEGG" id="els:109615943"/>
<evidence type="ECO:0000313" key="3">
    <source>
        <dbReference type="Ensembl" id="ENSELUP00000041761.1"/>
    </source>
</evidence>
<dbReference type="FunCoup" id="A0A3P9AKZ2">
    <property type="interactions" value="1"/>
</dbReference>
<dbReference type="SMART" id="SM00026">
    <property type="entry name" value="EPEND"/>
    <property type="match status" value="1"/>
</dbReference>
<reference evidence="3" key="2">
    <citation type="submission" date="2020-02" db="EMBL/GenBank/DDBJ databases">
        <title>Esox lucius (northern pike) genome, fEsoLuc1, primary haplotype.</title>
        <authorList>
            <person name="Myers G."/>
            <person name="Karagic N."/>
            <person name="Meyer A."/>
            <person name="Pippel M."/>
            <person name="Reichard M."/>
            <person name="Winkler S."/>
            <person name="Tracey A."/>
            <person name="Sims Y."/>
            <person name="Howe K."/>
            <person name="Rhie A."/>
            <person name="Formenti G."/>
            <person name="Durbin R."/>
            <person name="Fedrigo O."/>
            <person name="Jarvis E.D."/>
        </authorList>
    </citation>
    <scope>NUCLEOTIDE SEQUENCE [LARGE SCALE GENOMIC DNA]</scope>
</reference>
<feature type="chain" id="PRO_5017974875" description="Ependymin" evidence="2">
    <location>
        <begin position="20"/>
        <end position="216"/>
    </location>
</feature>
<dbReference type="Bgee" id="ENSELUG00000022722">
    <property type="expression patterns" value="Expressed in digestive tract"/>
</dbReference>
<keyword evidence="2" id="KW-0732">Signal</keyword>
<dbReference type="GeneID" id="109615943"/>
<reference evidence="3" key="3">
    <citation type="submission" date="2025-08" db="UniProtKB">
        <authorList>
            <consortium name="Ensembl"/>
        </authorList>
    </citation>
    <scope>IDENTIFICATION</scope>
</reference>
<dbReference type="InterPro" id="IPR001299">
    <property type="entry name" value="Ependymin"/>
</dbReference>
<evidence type="ECO:0000313" key="4">
    <source>
        <dbReference type="Proteomes" id="UP000265140"/>
    </source>
</evidence>
<dbReference type="RefSeq" id="XP_019903680.1">
    <property type="nucleotide sequence ID" value="XM_020048121.2"/>
</dbReference>
<evidence type="ECO:0008006" key="5">
    <source>
        <dbReference type="Google" id="ProtNLM"/>
    </source>
</evidence>
<protein>
    <recommendedName>
        <fullName evidence="5">Ependymin</fullName>
    </recommendedName>
</protein>
<evidence type="ECO:0000256" key="2">
    <source>
        <dbReference type="SAM" id="SignalP"/>
    </source>
</evidence>
<keyword evidence="4" id="KW-1185">Reference proteome</keyword>
<dbReference type="GO" id="GO:0005576">
    <property type="term" value="C:extracellular region"/>
    <property type="evidence" value="ECO:0007669"/>
    <property type="project" value="InterPro"/>
</dbReference>
<feature type="signal peptide" evidence="2">
    <location>
        <begin position="1"/>
        <end position="19"/>
    </location>
</feature>
<proteinExistence type="inferred from homology"/>
<dbReference type="InParanoid" id="A0A3P9AKZ2"/>
<dbReference type="Ensembl" id="ENSELUT00000035200.3">
    <property type="protein sequence ID" value="ENSELUP00000041761.1"/>
    <property type="gene ID" value="ENSELUG00000022722.3"/>
</dbReference>
<dbReference type="Proteomes" id="UP000265140">
    <property type="component" value="Chromosome 7"/>
</dbReference>
<organism evidence="3 4">
    <name type="scientific">Esox lucius</name>
    <name type="common">Northern pike</name>
    <dbReference type="NCBI Taxonomy" id="8010"/>
    <lineage>
        <taxon>Eukaryota</taxon>
        <taxon>Metazoa</taxon>
        <taxon>Chordata</taxon>
        <taxon>Craniata</taxon>
        <taxon>Vertebrata</taxon>
        <taxon>Euteleostomi</taxon>
        <taxon>Actinopterygii</taxon>
        <taxon>Neopterygii</taxon>
        <taxon>Teleostei</taxon>
        <taxon>Protacanthopterygii</taxon>
        <taxon>Esociformes</taxon>
        <taxon>Esocidae</taxon>
        <taxon>Esox</taxon>
    </lineage>
</organism>
<dbReference type="GO" id="GO:0005509">
    <property type="term" value="F:calcium ion binding"/>
    <property type="evidence" value="ECO:0007669"/>
    <property type="project" value="InterPro"/>
</dbReference>
<dbReference type="PRINTS" id="PR00317">
    <property type="entry name" value="EPENDYMIN"/>
</dbReference>
<name>A0A3P9AKZ2_ESOLU</name>
<dbReference type="OrthoDB" id="6084362at2759"/>
<reference evidence="4" key="1">
    <citation type="journal article" date="2014" name="PLoS ONE">
        <title>The genome and linkage map of the northern pike (Esox lucius): conserved synteny revealed between the salmonid sister group and the Neoteleostei.</title>
        <authorList>
            <person name="Rondeau E.B."/>
            <person name="Minkley D.R."/>
            <person name="Leong J.S."/>
            <person name="Messmer A.M."/>
            <person name="Jantzen J.R."/>
            <person name="von Schalburg K.R."/>
            <person name="Lemon C."/>
            <person name="Bird N.H."/>
            <person name="Koop B.F."/>
        </authorList>
    </citation>
    <scope>NUCLEOTIDE SEQUENCE</scope>
</reference>
<sequence length="216" mass="24262">MQAILLLTVSLCLAAGSLAKEPHPCKSPPLLEGSLALAILKEKTFGVERFAYNAFDERVHVRVLLDIDNKTIYSDTLILYKEGIAFEIFRHNQTCKKVPFKDHWKPVEIPKDAKFQSQVIIGSFSAPGDGLLVNNWSGEVAESPVKYLITFTEFGCLPVHGWYDMPDQTLLSMSFYDIVIGVEDPDIFIPPSFCDKVELNSDRETTSLFDALMRSL</sequence>
<dbReference type="OMA" id="FSYDAFE"/>
<dbReference type="GeneTree" id="ENSGT00940000164430"/>
<dbReference type="PANTHER" id="PTHR10697:SF5">
    <property type="entry name" value="EPENDYMIN-RELATED"/>
    <property type="match status" value="1"/>
</dbReference>
<reference evidence="3" key="4">
    <citation type="submission" date="2025-09" db="UniProtKB">
        <authorList>
            <consortium name="Ensembl"/>
        </authorList>
    </citation>
    <scope>IDENTIFICATION</scope>
</reference>
<dbReference type="GO" id="GO:0005764">
    <property type="term" value="C:lysosome"/>
    <property type="evidence" value="ECO:0007669"/>
    <property type="project" value="TreeGrafter"/>
</dbReference>
<accession>A0A3P9AKZ2</accession>
<dbReference type="CTD" id="557419"/>
<comment type="similarity">
    <text evidence="1">Belongs to the ependymin family.</text>
</comment>
<dbReference type="Pfam" id="PF00811">
    <property type="entry name" value="Ependymin"/>
    <property type="match status" value="1"/>
</dbReference>
<dbReference type="GO" id="GO:0007160">
    <property type="term" value="P:cell-matrix adhesion"/>
    <property type="evidence" value="ECO:0007669"/>
    <property type="project" value="InterPro"/>
</dbReference>
<dbReference type="AlphaFoldDB" id="A0A3P9AKZ2"/>